<evidence type="ECO:0008006" key="3">
    <source>
        <dbReference type="Google" id="ProtNLM"/>
    </source>
</evidence>
<name>A0AA39PL85_9AGAR</name>
<protein>
    <recommendedName>
        <fullName evidence="3">F-box domain-containing protein</fullName>
    </recommendedName>
</protein>
<dbReference type="EMBL" id="JAUEPR010000004">
    <property type="protein sequence ID" value="KAK0486286.1"/>
    <property type="molecule type" value="Genomic_DNA"/>
</dbReference>
<dbReference type="Gene3D" id="3.80.10.10">
    <property type="entry name" value="Ribonuclease Inhibitor"/>
    <property type="match status" value="1"/>
</dbReference>
<gene>
    <name evidence="1" type="ORF">IW261DRAFT_790143</name>
</gene>
<proteinExistence type="predicted"/>
<reference evidence="1" key="1">
    <citation type="submission" date="2023-06" db="EMBL/GenBank/DDBJ databases">
        <authorList>
            <consortium name="Lawrence Berkeley National Laboratory"/>
            <person name="Ahrendt S."/>
            <person name="Sahu N."/>
            <person name="Indic B."/>
            <person name="Wong-Bajracharya J."/>
            <person name="Merenyi Z."/>
            <person name="Ke H.-M."/>
            <person name="Monk M."/>
            <person name="Kocsube S."/>
            <person name="Drula E."/>
            <person name="Lipzen A."/>
            <person name="Balint B."/>
            <person name="Henrissat B."/>
            <person name="Andreopoulos B."/>
            <person name="Martin F.M."/>
            <person name="Harder C.B."/>
            <person name="Rigling D."/>
            <person name="Ford K.L."/>
            <person name="Foster G.D."/>
            <person name="Pangilinan J."/>
            <person name="Papanicolaou A."/>
            <person name="Barry K."/>
            <person name="LaButti K."/>
            <person name="Viragh M."/>
            <person name="Koriabine M."/>
            <person name="Yan M."/>
            <person name="Riley R."/>
            <person name="Champramary S."/>
            <person name="Plett K.L."/>
            <person name="Tsai I.J."/>
            <person name="Slot J."/>
            <person name="Sipos G."/>
            <person name="Plett J."/>
            <person name="Nagy L.G."/>
            <person name="Grigoriev I.V."/>
        </authorList>
    </citation>
    <scope>NUCLEOTIDE SEQUENCE</scope>
    <source>
        <strain evidence="1">ICMP 16352</strain>
    </source>
</reference>
<dbReference type="Gene3D" id="1.20.1280.50">
    <property type="match status" value="1"/>
</dbReference>
<comment type="caution">
    <text evidence="1">The sequence shown here is derived from an EMBL/GenBank/DDBJ whole genome shotgun (WGS) entry which is preliminary data.</text>
</comment>
<organism evidence="1 2">
    <name type="scientific">Armillaria novae-zelandiae</name>
    <dbReference type="NCBI Taxonomy" id="153914"/>
    <lineage>
        <taxon>Eukaryota</taxon>
        <taxon>Fungi</taxon>
        <taxon>Dikarya</taxon>
        <taxon>Basidiomycota</taxon>
        <taxon>Agaricomycotina</taxon>
        <taxon>Agaricomycetes</taxon>
        <taxon>Agaricomycetidae</taxon>
        <taxon>Agaricales</taxon>
        <taxon>Marasmiineae</taxon>
        <taxon>Physalacriaceae</taxon>
        <taxon>Armillaria</taxon>
    </lineage>
</organism>
<dbReference type="AlphaFoldDB" id="A0AA39PL85"/>
<evidence type="ECO:0000313" key="2">
    <source>
        <dbReference type="Proteomes" id="UP001175227"/>
    </source>
</evidence>
<dbReference type="InterPro" id="IPR036047">
    <property type="entry name" value="F-box-like_dom_sf"/>
</dbReference>
<keyword evidence="2" id="KW-1185">Reference proteome</keyword>
<accession>A0AA39PL85</accession>
<dbReference type="SUPFAM" id="SSF52047">
    <property type="entry name" value="RNI-like"/>
    <property type="match status" value="1"/>
</dbReference>
<dbReference type="SUPFAM" id="SSF81383">
    <property type="entry name" value="F-box domain"/>
    <property type="match status" value="1"/>
</dbReference>
<dbReference type="InterPro" id="IPR032675">
    <property type="entry name" value="LRR_dom_sf"/>
</dbReference>
<sequence length="501" mass="56918">MKEGVSQSSSWINSIWSAFLRLCCRNQRRAFDVNSIIGSDTSTLVDPGPCVVNDLSDTLLLSIFKGTSDSYGQSYPSVVRRISHVNRRWRKIATSSPQLWRHIDAMVPNVYNQLSLINMHLIRAYPFTVDLRLALPNVESNWALLLEPLAYSAFRWRVLSVHVDSDSGCAQHALVRHFRTSHFPNLEHFSVIRYSDVSSCNCFEPHDIGGDILIEGSLKLSSVRLQHSSIPHLLPPPQTISTLHLEQFGEYPMEYGNFRRLIMGLPSLANLSIYGNFVDGWTKARDLDIPSLRMLRLSNNEALSSLLLSIYAPNLESLELHGIWDSHLREFLHVRETAYETSVHYLMLKGCQLSTYSLCALFKDFAGTERVDIVDSYADAVMDLLMSDDDLLPSLHTVSVHKLADARKLSVARNVIFRLHYSVDAAPLHGDVVRWDQLDPWTLAMEFCDRDDFMRRISDPPSLRPDGPEAYDGRVERMKEEHTADHIISGLDPRTRTIVTV</sequence>
<dbReference type="Proteomes" id="UP001175227">
    <property type="component" value="Unassembled WGS sequence"/>
</dbReference>
<evidence type="ECO:0000313" key="1">
    <source>
        <dbReference type="EMBL" id="KAK0486286.1"/>
    </source>
</evidence>